<feature type="region of interest" description="Disordered" evidence="2">
    <location>
        <begin position="1"/>
        <end position="52"/>
    </location>
</feature>
<keyword evidence="1" id="KW-0238">DNA-binding</keyword>
<name>A0A2H3SRT7_FUSOX</name>
<gene>
    <name evidence="4" type="ORF">FRV6_03370</name>
</gene>
<feature type="domain" description="HTH CENPB-type" evidence="3">
    <location>
        <begin position="47"/>
        <end position="117"/>
    </location>
</feature>
<evidence type="ECO:0000259" key="3">
    <source>
        <dbReference type="PROSITE" id="PS51253"/>
    </source>
</evidence>
<reference evidence="5" key="1">
    <citation type="submission" date="2016-09" db="EMBL/GenBank/DDBJ databases">
        <authorList>
            <person name="Guldener U."/>
        </authorList>
    </citation>
    <scope>NUCLEOTIDE SEQUENCE [LARGE SCALE GENOMIC DNA]</scope>
    <source>
        <strain evidence="5">V64-1</strain>
    </source>
</reference>
<evidence type="ECO:0000256" key="2">
    <source>
        <dbReference type="SAM" id="MobiDB-lite"/>
    </source>
</evidence>
<dbReference type="EMBL" id="FMJY01000002">
    <property type="protein sequence ID" value="SCO79157.1"/>
    <property type="molecule type" value="Genomic_DNA"/>
</dbReference>
<protein>
    <recommendedName>
        <fullName evidence="3">HTH CENPB-type domain-containing protein</fullName>
    </recommendedName>
</protein>
<sequence length="246" mass="28244">MSCDREYRVSSAMEELKTQPLQPTAKKYAISRGSLRNRQKGGTNARDAQIERQKLSEDQEEFLVEWILNEEAAARAPTKKNVRLFGNLILKYDNQDQQLGNHWVNRFLTRHPDIKMKLSRSVDAVRTRETTEEQLERFYKLLARQMEEKNVGAGSLYNIDEHGVAEGETKKGKVIGSSYTPYSVISKSDARTWVSIIECISAAGHWIKPTVIFTGENLQGQWFDDPPYPDWLFRLQLSRDNGESSS</sequence>
<evidence type="ECO:0000313" key="5">
    <source>
        <dbReference type="Proteomes" id="UP000219369"/>
    </source>
</evidence>
<dbReference type="Pfam" id="PF03221">
    <property type="entry name" value="HTH_Tnp_Tc5"/>
    <property type="match status" value="1"/>
</dbReference>
<organism evidence="4 5">
    <name type="scientific">Fusarium oxysporum</name>
    <name type="common">Fusarium vascular wilt</name>
    <dbReference type="NCBI Taxonomy" id="5507"/>
    <lineage>
        <taxon>Eukaryota</taxon>
        <taxon>Fungi</taxon>
        <taxon>Dikarya</taxon>
        <taxon>Ascomycota</taxon>
        <taxon>Pezizomycotina</taxon>
        <taxon>Sordariomycetes</taxon>
        <taxon>Hypocreomycetidae</taxon>
        <taxon>Hypocreales</taxon>
        <taxon>Nectriaceae</taxon>
        <taxon>Fusarium</taxon>
        <taxon>Fusarium oxysporum species complex</taxon>
    </lineage>
</organism>
<dbReference type="Proteomes" id="UP000219369">
    <property type="component" value="Unassembled WGS sequence"/>
</dbReference>
<dbReference type="GO" id="GO:0003677">
    <property type="term" value="F:DNA binding"/>
    <property type="evidence" value="ECO:0007669"/>
    <property type="project" value="UniProtKB-KW"/>
</dbReference>
<proteinExistence type="predicted"/>
<dbReference type="VEuPathDB" id="FungiDB:FOC1_g10000205"/>
<dbReference type="VEuPathDB" id="FungiDB:HZS61_011298"/>
<evidence type="ECO:0000313" key="4">
    <source>
        <dbReference type="EMBL" id="SCO79157.1"/>
    </source>
</evidence>
<dbReference type="VEuPathDB" id="FungiDB:FOC4_g10001867"/>
<accession>A0A2H3SRT7</accession>
<dbReference type="OrthoDB" id="3923740at2759"/>
<dbReference type="VEuPathDB" id="FungiDB:FOXG_08210"/>
<dbReference type="SMART" id="SM00674">
    <property type="entry name" value="CENPB"/>
    <property type="match status" value="1"/>
</dbReference>
<dbReference type="AlphaFoldDB" id="A0A2H3SRT7"/>
<dbReference type="InterPro" id="IPR006600">
    <property type="entry name" value="HTH_CenpB_DNA-bd_dom"/>
</dbReference>
<dbReference type="PROSITE" id="PS51253">
    <property type="entry name" value="HTH_CENPB"/>
    <property type="match status" value="1"/>
</dbReference>
<evidence type="ECO:0000256" key="1">
    <source>
        <dbReference type="ARBA" id="ARBA00023125"/>
    </source>
</evidence>